<comment type="caution">
    <text evidence="2">The sequence shown here is derived from an EMBL/GenBank/DDBJ whole genome shotgun (WGS) entry which is preliminary data.</text>
</comment>
<sequence>MPSRNTPAPASEPEANAGPKRPKANLRKTRVQPYVEPEIDVRLRAAYNALAPRDDSFSDFLEQMLVDRLQDLESTHNGGKPFPPITKRLRTGPRMKMRETE</sequence>
<dbReference type="RefSeq" id="WP_277552320.1">
    <property type="nucleotide sequence ID" value="NZ_JARAMH010000025.1"/>
</dbReference>
<proteinExistence type="predicted"/>
<organism evidence="2 3">
    <name type="scientific">Kocuria oceani</name>
    <dbReference type="NCBI Taxonomy" id="988827"/>
    <lineage>
        <taxon>Bacteria</taxon>
        <taxon>Bacillati</taxon>
        <taxon>Actinomycetota</taxon>
        <taxon>Actinomycetes</taxon>
        <taxon>Micrococcales</taxon>
        <taxon>Micrococcaceae</taxon>
        <taxon>Kocuria</taxon>
    </lineage>
</organism>
<keyword evidence="3" id="KW-1185">Reference proteome</keyword>
<evidence type="ECO:0000313" key="2">
    <source>
        <dbReference type="EMBL" id="MFC4905673.1"/>
    </source>
</evidence>
<dbReference type="Proteomes" id="UP001595797">
    <property type="component" value="Unassembled WGS sequence"/>
</dbReference>
<feature type="region of interest" description="Disordered" evidence="1">
    <location>
        <begin position="1"/>
        <end position="32"/>
    </location>
</feature>
<evidence type="ECO:0000313" key="3">
    <source>
        <dbReference type="Proteomes" id="UP001595797"/>
    </source>
</evidence>
<protein>
    <recommendedName>
        <fullName evidence="4">Centromere-binding protein ParB C-terminal domain-containing protein</fullName>
    </recommendedName>
</protein>
<gene>
    <name evidence="2" type="ORF">ACFPCS_19130</name>
</gene>
<dbReference type="Gene3D" id="6.10.180.30">
    <property type="match status" value="1"/>
</dbReference>
<evidence type="ECO:0000256" key="1">
    <source>
        <dbReference type="SAM" id="MobiDB-lite"/>
    </source>
</evidence>
<feature type="compositionally biased region" description="Basic residues" evidence="1">
    <location>
        <begin position="20"/>
        <end position="30"/>
    </location>
</feature>
<name>A0ABV9TNJ0_9MICC</name>
<reference evidence="3" key="1">
    <citation type="journal article" date="2019" name="Int. J. Syst. Evol. Microbiol.">
        <title>The Global Catalogue of Microorganisms (GCM) 10K type strain sequencing project: providing services to taxonomists for standard genome sequencing and annotation.</title>
        <authorList>
            <consortium name="The Broad Institute Genomics Platform"/>
            <consortium name="The Broad Institute Genome Sequencing Center for Infectious Disease"/>
            <person name="Wu L."/>
            <person name="Ma J."/>
        </authorList>
    </citation>
    <scope>NUCLEOTIDE SEQUENCE [LARGE SCALE GENOMIC DNA]</scope>
    <source>
        <strain evidence="3">CGMCC 4.6946</strain>
    </source>
</reference>
<feature type="region of interest" description="Disordered" evidence="1">
    <location>
        <begin position="72"/>
        <end position="101"/>
    </location>
</feature>
<accession>A0ABV9TNJ0</accession>
<evidence type="ECO:0008006" key="4">
    <source>
        <dbReference type="Google" id="ProtNLM"/>
    </source>
</evidence>
<dbReference type="EMBL" id="JBHSIW010000038">
    <property type="protein sequence ID" value="MFC4905673.1"/>
    <property type="molecule type" value="Genomic_DNA"/>
</dbReference>